<reference evidence="1" key="1">
    <citation type="journal article" date="2021" name="PeerJ">
        <title>Extensive microbial diversity within the chicken gut microbiome revealed by metagenomics and culture.</title>
        <authorList>
            <person name="Gilroy R."/>
            <person name="Ravi A."/>
            <person name="Getino M."/>
            <person name="Pursley I."/>
            <person name="Horton D.L."/>
            <person name="Alikhan N.F."/>
            <person name="Baker D."/>
            <person name="Gharbi K."/>
            <person name="Hall N."/>
            <person name="Watson M."/>
            <person name="Adriaenssens E.M."/>
            <person name="Foster-Nyarko E."/>
            <person name="Jarju S."/>
            <person name="Secka A."/>
            <person name="Antonio M."/>
            <person name="Oren A."/>
            <person name="Chaudhuri R.R."/>
            <person name="La Ragione R."/>
            <person name="Hildebrand F."/>
            <person name="Pallen M.J."/>
        </authorList>
    </citation>
    <scope>NUCLEOTIDE SEQUENCE</scope>
    <source>
        <strain evidence="1">CHK171-505</strain>
    </source>
</reference>
<protein>
    <submittedName>
        <fullName evidence="1">Terminase</fullName>
    </submittedName>
</protein>
<dbReference type="Proteomes" id="UP000886856">
    <property type="component" value="Unassembled WGS sequence"/>
</dbReference>
<dbReference type="InterPro" id="IPR027417">
    <property type="entry name" value="P-loop_NTPase"/>
</dbReference>
<evidence type="ECO:0000313" key="1">
    <source>
        <dbReference type="EMBL" id="HJA90480.1"/>
    </source>
</evidence>
<dbReference type="SUPFAM" id="SSF52540">
    <property type="entry name" value="P-loop containing nucleoside triphosphate hydrolases"/>
    <property type="match status" value="1"/>
</dbReference>
<evidence type="ECO:0000313" key="2">
    <source>
        <dbReference type="Proteomes" id="UP000886856"/>
    </source>
</evidence>
<accession>A0A9D2KYJ1</accession>
<organism evidence="1 2">
    <name type="scientific">Candidatus Jeotgalibaca merdavium</name>
    <dbReference type="NCBI Taxonomy" id="2838627"/>
    <lineage>
        <taxon>Bacteria</taxon>
        <taxon>Bacillati</taxon>
        <taxon>Bacillota</taxon>
        <taxon>Bacilli</taxon>
        <taxon>Lactobacillales</taxon>
        <taxon>Carnobacteriaceae</taxon>
        <taxon>Jeotgalibaca</taxon>
    </lineage>
</organism>
<dbReference type="AlphaFoldDB" id="A0A9D2KYJ1"/>
<comment type="caution">
    <text evidence="1">The sequence shown here is derived from an EMBL/GenBank/DDBJ whole genome shotgun (WGS) entry which is preliminary data.</text>
</comment>
<sequence length="474" mass="53649">MTKIGAQFPTVSVIIPYQHSKAKNAIDSYEESGREAYEWQLNVLEPMMAYEQKTGLWTHMKFGYSVPRQNGKNEVVAMREFEGLKQDERILHTAHRTTTSKAAFNRLIKIMEESGLEEKTDFKKIQAIGQERIELFDGGEISFRTRSSLGGLGESFDLLVIDEAQEYTDDQESALKYTIAASPNPQTIYCGTPPTPHSSGTVFTGLREQVLGGRTEDVGWAEWSVSEQSDVRNVDLWYQTNPSLGLRITERIVRSEIGDDEIDFNIQRLGLWLKYNQKSAITENEWAQLKVEQLPELEGKLFAGIKYGHDGNNVALSIAVKTKDKKIFVESIDCRSIREGNEWILNFLKSADVQEVVIDGANGQAILSEQIKNLNKRLKSSQKIKMPILPTVKEIIVANSTFEQELYQQNIQHKDQPSLTTIVTNADKRNIGSSGGFGYRSQVEEHDVSLMDSMILAHWACSIAKPPKKQRIYY</sequence>
<gene>
    <name evidence="1" type="ORF">H9948_06785</name>
</gene>
<name>A0A9D2KYJ1_9LACT</name>
<dbReference type="EMBL" id="DWYW01000156">
    <property type="protein sequence ID" value="HJA90480.1"/>
    <property type="molecule type" value="Genomic_DNA"/>
</dbReference>
<reference evidence="1" key="2">
    <citation type="submission" date="2021-04" db="EMBL/GenBank/DDBJ databases">
        <authorList>
            <person name="Gilroy R."/>
        </authorList>
    </citation>
    <scope>NUCLEOTIDE SEQUENCE</scope>
    <source>
        <strain evidence="1">CHK171-505</strain>
    </source>
</reference>
<proteinExistence type="predicted"/>
<dbReference type="Gene3D" id="3.40.50.300">
    <property type="entry name" value="P-loop containing nucleotide triphosphate hydrolases"/>
    <property type="match status" value="1"/>
</dbReference>